<evidence type="ECO:0000313" key="1">
    <source>
        <dbReference type="EMBL" id="KAJ1206417.1"/>
    </source>
</evidence>
<name>A0AAV7W1K9_PLEWA</name>
<gene>
    <name evidence="1" type="ORF">NDU88_001822</name>
</gene>
<protein>
    <submittedName>
        <fullName evidence="1">Uncharacterized protein</fullName>
    </submittedName>
</protein>
<evidence type="ECO:0000313" key="2">
    <source>
        <dbReference type="Proteomes" id="UP001066276"/>
    </source>
</evidence>
<organism evidence="1 2">
    <name type="scientific">Pleurodeles waltl</name>
    <name type="common">Iberian ribbed newt</name>
    <dbReference type="NCBI Taxonomy" id="8319"/>
    <lineage>
        <taxon>Eukaryota</taxon>
        <taxon>Metazoa</taxon>
        <taxon>Chordata</taxon>
        <taxon>Craniata</taxon>
        <taxon>Vertebrata</taxon>
        <taxon>Euteleostomi</taxon>
        <taxon>Amphibia</taxon>
        <taxon>Batrachia</taxon>
        <taxon>Caudata</taxon>
        <taxon>Salamandroidea</taxon>
        <taxon>Salamandridae</taxon>
        <taxon>Pleurodelinae</taxon>
        <taxon>Pleurodeles</taxon>
    </lineage>
</organism>
<dbReference type="AlphaFoldDB" id="A0AAV7W1K9"/>
<comment type="caution">
    <text evidence="1">The sequence shown here is derived from an EMBL/GenBank/DDBJ whole genome shotgun (WGS) entry which is preliminary data.</text>
</comment>
<sequence length="80" mass="8954">MDRFRDGLKKGLILFTKSRQFSQYETHQHSKAPCCSCKACSTLAGIFGNEDSDLRAHIQDGSPGNYSTACFELNVSKCRF</sequence>
<accession>A0AAV7W1K9</accession>
<keyword evidence="2" id="KW-1185">Reference proteome</keyword>
<reference evidence="1" key="1">
    <citation type="journal article" date="2022" name="bioRxiv">
        <title>Sequencing and chromosome-scale assembly of the giantPleurodeles waltlgenome.</title>
        <authorList>
            <person name="Brown T."/>
            <person name="Elewa A."/>
            <person name="Iarovenko S."/>
            <person name="Subramanian E."/>
            <person name="Araus A.J."/>
            <person name="Petzold A."/>
            <person name="Susuki M."/>
            <person name="Suzuki K.-i.T."/>
            <person name="Hayashi T."/>
            <person name="Toyoda A."/>
            <person name="Oliveira C."/>
            <person name="Osipova E."/>
            <person name="Leigh N.D."/>
            <person name="Simon A."/>
            <person name="Yun M.H."/>
        </authorList>
    </citation>
    <scope>NUCLEOTIDE SEQUENCE</scope>
    <source>
        <strain evidence="1">20211129_DDA</strain>
        <tissue evidence="1">Liver</tissue>
    </source>
</reference>
<dbReference type="EMBL" id="JANPWB010000002">
    <property type="protein sequence ID" value="KAJ1206417.1"/>
    <property type="molecule type" value="Genomic_DNA"/>
</dbReference>
<dbReference type="Proteomes" id="UP001066276">
    <property type="component" value="Chromosome 1_2"/>
</dbReference>
<proteinExistence type="predicted"/>